<evidence type="ECO:0000313" key="3">
    <source>
        <dbReference type="Proteomes" id="UP000245396"/>
    </source>
</evidence>
<keyword evidence="3" id="KW-1185">Reference proteome</keyword>
<sequence>MVDGQMQRMLTHQAKETSGLWSTPSTGDGQRGGTITEAMSGTSLTQQVNTLWSTPTQVHRKSEKAMRPFAEGGQSSPPAIEQQAEVLTNTLWATPSVADTTGGRMTRSGDRSNEPLLKGQSDTLSSRLHPMLYPVGQVSSHPRRSLNPLFVEWLMGWPPGWTLGVWTDFECSATELFRFKQRMRSALSAIALPAEAPPAQLALFG</sequence>
<feature type="compositionally biased region" description="Polar residues" evidence="1">
    <location>
        <begin position="19"/>
        <end position="28"/>
    </location>
</feature>
<reference evidence="2 3" key="1">
    <citation type="submission" date="2018-05" db="EMBL/GenBank/DDBJ databases">
        <title>Genomic Encyclopedia of Type Strains, Phase IV (KMG-IV): sequencing the most valuable type-strain genomes for metagenomic binning, comparative biology and taxonomic classification.</title>
        <authorList>
            <person name="Goeker M."/>
        </authorList>
    </citation>
    <scope>NUCLEOTIDE SEQUENCE [LARGE SCALE GENOMIC DNA]</scope>
    <source>
        <strain evidence="2 3">DSM 6986</strain>
    </source>
</reference>
<feature type="region of interest" description="Disordered" evidence="1">
    <location>
        <begin position="1"/>
        <end position="30"/>
    </location>
</feature>
<gene>
    <name evidence="2" type="ORF">C7441_112158</name>
</gene>
<dbReference type="EMBL" id="QGGG01000012">
    <property type="protein sequence ID" value="PWJ80616.1"/>
    <property type="molecule type" value="Genomic_DNA"/>
</dbReference>
<comment type="caution">
    <text evidence="2">The sequence shown here is derived from an EMBL/GenBank/DDBJ whole genome shotgun (WGS) entry which is preliminary data.</text>
</comment>
<proteinExistence type="predicted"/>
<feature type="region of interest" description="Disordered" evidence="1">
    <location>
        <begin position="96"/>
        <end position="117"/>
    </location>
</feature>
<dbReference type="Proteomes" id="UP000245396">
    <property type="component" value="Unassembled WGS sequence"/>
</dbReference>
<dbReference type="AlphaFoldDB" id="A0A316BZV8"/>
<evidence type="ECO:0000256" key="1">
    <source>
        <dbReference type="SAM" id="MobiDB-lite"/>
    </source>
</evidence>
<organism evidence="2 3">
    <name type="scientific">Pseudaminobacter salicylatoxidans</name>
    <dbReference type="NCBI Taxonomy" id="93369"/>
    <lineage>
        <taxon>Bacteria</taxon>
        <taxon>Pseudomonadati</taxon>
        <taxon>Pseudomonadota</taxon>
        <taxon>Alphaproteobacteria</taxon>
        <taxon>Hyphomicrobiales</taxon>
        <taxon>Phyllobacteriaceae</taxon>
        <taxon>Pseudaminobacter</taxon>
    </lineage>
</organism>
<evidence type="ECO:0000313" key="2">
    <source>
        <dbReference type="EMBL" id="PWJ80616.1"/>
    </source>
</evidence>
<protein>
    <submittedName>
        <fullName evidence="2">Uncharacterized protein</fullName>
    </submittedName>
</protein>
<name>A0A316BZV8_PSESE</name>
<accession>A0A316BZV8</accession>